<keyword evidence="4" id="KW-0255">Endonuclease</keyword>
<dbReference type="GO" id="GO:0016787">
    <property type="term" value="F:hydrolase activity"/>
    <property type="evidence" value="ECO:0007669"/>
    <property type="project" value="UniProtKB-KW"/>
</dbReference>
<dbReference type="Pfam" id="PF17917">
    <property type="entry name" value="RT_RNaseH"/>
    <property type="match status" value="1"/>
</dbReference>
<proteinExistence type="predicted"/>
<dbReference type="FunFam" id="3.30.70.270:FF:000020">
    <property type="entry name" value="Transposon Tf2-6 polyprotein-like Protein"/>
    <property type="match status" value="1"/>
</dbReference>
<dbReference type="GO" id="GO:0003964">
    <property type="term" value="F:RNA-directed DNA polymerase activity"/>
    <property type="evidence" value="ECO:0007669"/>
    <property type="project" value="UniProtKB-KW"/>
</dbReference>
<dbReference type="InterPro" id="IPR043128">
    <property type="entry name" value="Rev_trsase/Diguanyl_cyclase"/>
</dbReference>
<dbReference type="PANTHER" id="PTHR37984">
    <property type="entry name" value="PROTEIN CBG26694"/>
    <property type="match status" value="1"/>
</dbReference>
<evidence type="ECO:0000256" key="4">
    <source>
        <dbReference type="ARBA" id="ARBA00022759"/>
    </source>
</evidence>
<accession>A0AAF0ZUY9</accession>
<dbReference type="AlphaFoldDB" id="A0AAF0ZUY9"/>
<evidence type="ECO:0000256" key="2">
    <source>
        <dbReference type="ARBA" id="ARBA00022695"/>
    </source>
</evidence>
<keyword evidence="2" id="KW-0548">Nucleotidyltransferase</keyword>
<dbReference type="SUPFAM" id="SSF56672">
    <property type="entry name" value="DNA/RNA polymerases"/>
    <property type="match status" value="1"/>
</dbReference>
<reference evidence="8" key="1">
    <citation type="submission" date="2023-08" db="EMBL/GenBank/DDBJ databases">
        <title>A de novo genome assembly of Solanum verrucosum Schlechtendal, a Mexican diploid species geographically isolated from the other diploid A-genome species in potato relatives.</title>
        <authorList>
            <person name="Hosaka K."/>
        </authorList>
    </citation>
    <scope>NUCLEOTIDE SEQUENCE</scope>
    <source>
        <tissue evidence="8">Young leaves</tissue>
    </source>
</reference>
<dbReference type="InterPro" id="IPR050951">
    <property type="entry name" value="Retrovirus_Pol_polyprotein"/>
</dbReference>
<dbReference type="EMBL" id="CP133621">
    <property type="protein sequence ID" value="WMV50315.1"/>
    <property type="molecule type" value="Genomic_DNA"/>
</dbReference>
<keyword evidence="3" id="KW-0540">Nuclease</keyword>
<keyword evidence="5" id="KW-0378">Hydrolase</keyword>
<dbReference type="PANTHER" id="PTHR37984:SF5">
    <property type="entry name" value="PROTEIN NYNRIN-LIKE"/>
    <property type="match status" value="1"/>
</dbReference>
<organism evidence="8 9">
    <name type="scientific">Solanum verrucosum</name>
    <dbReference type="NCBI Taxonomy" id="315347"/>
    <lineage>
        <taxon>Eukaryota</taxon>
        <taxon>Viridiplantae</taxon>
        <taxon>Streptophyta</taxon>
        <taxon>Embryophyta</taxon>
        <taxon>Tracheophyta</taxon>
        <taxon>Spermatophyta</taxon>
        <taxon>Magnoliopsida</taxon>
        <taxon>eudicotyledons</taxon>
        <taxon>Gunneridae</taxon>
        <taxon>Pentapetalae</taxon>
        <taxon>asterids</taxon>
        <taxon>lamiids</taxon>
        <taxon>Solanales</taxon>
        <taxon>Solanaceae</taxon>
        <taxon>Solanoideae</taxon>
        <taxon>Solaneae</taxon>
        <taxon>Solanum</taxon>
    </lineage>
</organism>
<dbReference type="InterPro" id="IPR041373">
    <property type="entry name" value="RT_RNaseH"/>
</dbReference>
<evidence type="ECO:0000256" key="1">
    <source>
        <dbReference type="ARBA" id="ARBA00022679"/>
    </source>
</evidence>
<evidence type="ECO:0000313" key="8">
    <source>
        <dbReference type="EMBL" id="WMV50315.1"/>
    </source>
</evidence>
<evidence type="ECO:0000256" key="5">
    <source>
        <dbReference type="ARBA" id="ARBA00022801"/>
    </source>
</evidence>
<dbReference type="Proteomes" id="UP001234989">
    <property type="component" value="Chromosome 10"/>
</dbReference>
<keyword evidence="6" id="KW-0695">RNA-directed DNA polymerase</keyword>
<name>A0AAF0ZUY9_SOLVR</name>
<gene>
    <name evidence="8" type="ORF">MTR67_043700</name>
</gene>
<dbReference type="Gene3D" id="3.30.70.270">
    <property type="match status" value="1"/>
</dbReference>
<dbReference type="CDD" id="cd09274">
    <property type="entry name" value="RNase_HI_RT_Ty3"/>
    <property type="match status" value="1"/>
</dbReference>
<evidence type="ECO:0000313" key="9">
    <source>
        <dbReference type="Proteomes" id="UP001234989"/>
    </source>
</evidence>
<evidence type="ECO:0000256" key="6">
    <source>
        <dbReference type="ARBA" id="ARBA00022918"/>
    </source>
</evidence>
<keyword evidence="9" id="KW-1185">Reference proteome</keyword>
<evidence type="ECO:0000259" key="7">
    <source>
        <dbReference type="Pfam" id="PF17917"/>
    </source>
</evidence>
<dbReference type="InterPro" id="IPR043502">
    <property type="entry name" value="DNA/RNA_pol_sf"/>
</dbReference>
<dbReference type="GO" id="GO:0004519">
    <property type="term" value="F:endonuclease activity"/>
    <property type="evidence" value="ECO:0007669"/>
    <property type="project" value="UniProtKB-KW"/>
</dbReference>
<protein>
    <recommendedName>
        <fullName evidence="7">Reverse transcriptase RNase H-like domain-containing protein</fullName>
    </recommendedName>
</protein>
<sequence>MSLSFLGHIVSSKGIEVDPKRTDAVKSWPRPLSPSDMKSFLSLAGYYRRFVEGFSWIASLLITLTQKKAKCIWSKPCEKSFHELKGKWTFNPVLTLPDITDGFFVYCDASRIGLVCVFMKNGKVIAYDSGQLKAHEKNYPTHDLEIAAVIFALMIWRHYLYGVHVDVFTDHKSLQYVFNQKDLNLCQTILLNLFKDYDMIFLYHPGKANRVVDALSRLSMGRVSHIEDPMKKSAHFIPVKISYSLEDYAKLYWREMVKALYGWRCGSPIGWFEVGEVALEGPVVQPVFHVPLLNECVGDPTFVVPLEGLGVKENLSYEEILVEILDWQVKKLRKKEITFVKLLWKNPLIEGATWEAEADLMSRYPHLFSSTPTLA</sequence>
<keyword evidence="1" id="KW-0808">Transferase</keyword>
<feature type="domain" description="Reverse transcriptase RNase H-like" evidence="7">
    <location>
        <begin position="99"/>
        <end position="184"/>
    </location>
</feature>
<evidence type="ECO:0000256" key="3">
    <source>
        <dbReference type="ARBA" id="ARBA00022722"/>
    </source>
</evidence>